<name>A0AA35YVK3_LACSI</name>
<keyword evidence="1" id="KW-0347">Helicase</keyword>
<organism evidence="3 4">
    <name type="scientific">Lactuca saligna</name>
    <name type="common">Willowleaf lettuce</name>
    <dbReference type="NCBI Taxonomy" id="75948"/>
    <lineage>
        <taxon>Eukaryota</taxon>
        <taxon>Viridiplantae</taxon>
        <taxon>Streptophyta</taxon>
        <taxon>Embryophyta</taxon>
        <taxon>Tracheophyta</taxon>
        <taxon>Spermatophyta</taxon>
        <taxon>Magnoliopsida</taxon>
        <taxon>eudicotyledons</taxon>
        <taxon>Gunneridae</taxon>
        <taxon>Pentapetalae</taxon>
        <taxon>asterids</taxon>
        <taxon>campanulids</taxon>
        <taxon>Asterales</taxon>
        <taxon>Asteraceae</taxon>
        <taxon>Cichorioideae</taxon>
        <taxon>Cichorieae</taxon>
        <taxon>Lactucinae</taxon>
        <taxon>Lactuca</taxon>
    </lineage>
</organism>
<keyword evidence="1" id="KW-0227">DNA damage</keyword>
<dbReference type="SUPFAM" id="SSF52540">
    <property type="entry name" value="P-loop containing nucleoside triphosphate hydrolases"/>
    <property type="match status" value="1"/>
</dbReference>
<dbReference type="GO" id="GO:0000723">
    <property type="term" value="P:telomere maintenance"/>
    <property type="evidence" value="ECO:0007669"/>
    <property type="project" value="InterPro"/>
</dbReference>
<keyword evidence="1" id="KW-0234">DNA repair</keyword>
<dbReference type="AlphaFoldDB" id="A0AA35YVK3"/>
<feature type="domain" description="DNA helicase Pif1-like DEAD-box helicase" evidence="2">
    <location>
        <begin position="83"/>
        <end position="231"/>
    </location>
</feature>
<dbReference type="InterPro" id="IPR010285">
    <property type="entry name" value="DNA_helicase_pif1-like_DEAD"/>
</dbReference>
<reference evidence="3" key="1">
    <citation type="submission" date="2023-04" db="EMBL/GenBank/DDBJ databases">
        <authorList>
            <person name="Vijverberg K."/>
            <person name="Xiong W."/>
            <person name="Schranz E."/>
        </authorList>
    </citation>
    <scope>NUCLEOTIDE SEQUENCE</scope>
</reference>
<dbReference type="GO" id="GO:0043139">
    <property type="term" value="F:5'-3' DNA helicase activity"/>
    <property type="evidence" value="ECO:0007669"/>
    <property type="project" value="UniProtKB-EC"/>
</dbReference>
<evidence type="ECO:0000256" key="1">
    <source>
        <dbReference type="RuleBase" id="RU363044"/>
    </source>
</evidence>
<dbReference type="EMBL" id="OX465080">
    <property type="protein sequence ID" value="CAI9280672.1"/>
    <property type="molecule type" value="Genomic_DNA"/>
</dbReference>
<protein>
    <recommendedName>
        <fullName evidence="1">ATP-dependent DNA helicase</fullName>
        <ecNumber evidence="1">5.6.2.3</ecNumber>
    </recommendedName>
</protein>
<keyword evidence="1" id="KW-0547">Nucleotide-binding</keyword>
<sequence length="355" mass="40159">MLSPPLILHNLTQKLLWPSQKITTSVFKLKTLMIFPDYNEEKSVSVECDNINVVYHDAVTPTTTSLKRSIEIVTTTESFEWPAHSRIRIPINLNKKSFCSIMPGNDVAALLNKASLIIWDEAPMMNRHCFEAVDRTLRDIILPKNNNIPFGGKTIVFGGDFQQIIPVIQRGNRSDIVQTSLHSLRLWRECTILRLTVNMRLQFGCPKNDFEETKSFANWILKIGEGTIGGPNDGEVEVEFPEDVTVPSTGDHIHLIVSCIYSSFKNNLDDPSYFQDKAILVSTNEEVDAINDYMLELMKDEGKTYLSLDSLCETKTEDSFEESVYSPDVLNAFKASGIPNHKLLLKKRFSDHVAS</sequence>
<evidence type="ECO:0000313" key="3">
    <source>
        <dbReference type="EMBL" id="CAI9280672.1"/>
    </source>
</evidence>
<comment type="similarity">
    <text evidence="1">Belongs to the helicase family.</text>
</comment>
<evidence type="ECO:0000313" key="4">
    <source>
        <dbReference type="Proteomes" id="UP001177003"/>
    </source>
</evidence>
<dbReference type="Gene3D" id="3.40.50.300">
    <property type="entry name" value="P-loop containing nucleotide triphosphate hydrolases"/>
    <property type="match status" value="1"/>
</dbReference>
<comment type="catalytic activity">
    <reaction evidence="1">
        <text>ATP + H2O = ADP + phosphate + H(+)</text>
        <dbReference type="Rhea" id="RHEA:13065"/>
        <dbReference type="ChEBI" id="CHEBI:15377"/>
        <dbReference type="ChEBI" id="CHEBI:15378"/>
        <dbReference type="ChEBI" id="CHEBI:30616"/>
        <dbReference type="ChEBI" id="CHEBI:43474"/>
        <dbReference type="ChEBI" id="CHEBI:456216"/>
        <dbReference type="EC" id="5.6.2.3"/>
    </reaction>
</comment>
<keyword evidence="4" id="KW-1185">Reference proteome</keyword>
<dbReference type="InterPro" id="IPR027417">
    <property type="entry name" value="P-loop_NTPase"/>
</dbReference>
<dbReference type="GO" id="GO:0006310">
    <property type="term" value="P:DNA recombination"/>
    <property type="evidence" value="ECO:0007669"/>
    <property type="project" value="UniProtKB-KW"/>
</dbReference>
<evidence type="ECO:0000259" key="2">
    <source>
        <dbReference type="Pfam" id="PF05970"/>
    </source>
</evidence>
<dbReference type="EC" id="5.6.2.3" evidence="1"/>
<dbReference type="GO" id="GO:0016787">
    <property type="term" value="F:hydrolase activity"/>
    <property type="evidence" value="ECO:0007669"/>
    <property type="project" value="UniProtKB-KW"/>
</dbReference>
<dbReference type="Proteomes" id="UP001177003">
    <property type="component" value="Chromosome 4"/>
</dbReference>
<keyword evidence="1" id="KW-0067">ATP-binding</keyword>
<gene>
    <name evidence="3" type="ORF">LSALG_LOCUS20410</name>
</gene>
<dbReference type="GO" id="GO:0006281">
    <property type="term" value="P:DNA repair"/>
    <property type="evidence" value="ECO:0007669"/>
    <property type="project" value="UniProtKB-KW"/>
</dbReference>
<keyword evidence="1" id="KW-0378">Hydrolase</keyword>
<dbReference type="Pfam" id="PF05970">
    <property type="entry name" value="PIF1"/>
    <property type="match status" value="1"/>
</dbReference>
<keyword evidence="1" id="KW-0233">DNA recombination</keyword>
<dbReference type="GO" id="GO:0005524">
    <property type="term" value="F:ATP binding"/>
    <property type="evidence" value="ECO:0007669"/>
    <property type="project" value="UniProtKB-KW"/>
</dbReference>
<comment type="cofactor">
    <cofactor evidence="1">
        <name>Mg(2+)</name>
        <dbReference type="ChEBI" id="CHEBI:18420"/>
    </cofactor>
</comment>
<dbReference type="PANTHER" id="PTHR10492">
    <property type="match status" value="1"/>
</dbReference>
<accession>A0AA35YVK3</accession>
<proteinExistence type="inferred from homology"/>
<dbReference type="PANTHER" id="PTHR10492:SF97">
    <property type="entry name" value="ATP-DEPENDENT DNA HELICASE"/>
    <property type="match status" value="1"/>
</dbReference>